<proteinExistence type="predicted"/>
<dbReference type="STRING" id="1610491.AAV94_05935"/>
<keyword evidence="3" id="KW-1185">Reference proteome</keyword>
<comment type="caution">
    <text evidence="2">The sequence shown here is derived from an EMBL/GenBank/DDBJ whole genome shotgun (WGS) entry which is preliminary data.</text>
</comment>
<accession>A0A0U1Q0T6</accession>
<dbReference type="SUPFAM" id="SSF51905">
    <property type="entry name" value="FAD/NAD(P)-binding domain"/>
    <property type="match status" value="1"/>
</dbReference>
<dbReference type="Proteomes" id="UP000050580">
    <property type="component" value="Unassembled WGS sequence"/>
</dbReference>
<dbReference type="InterPro" id="IPR002938">
    <property type="entry name" value="FAD-bd"/>
</dbReference>
<dbReference type="InterPro" id="IPR036188">
    <property type="entry name" value="FAD/NAD-bd_sf"/>
</dbReference>
<gene>
    <name evidence="2" type="ORF">AAV94_05935</name>
</gene>
<dbReference type="Gene3D" id="3.50.50.60">
    <property type="entry name" value="FAD/NAD(P)-binding domain"/>
    <property type="match status" value="2"/>
</dbReference>
<dbReference type="InterPro" id="IPR051205">
    <property type="entry name" value="UbiH/COQ6_monooxygenase"/>
</dbReference>
<dbReference type="PANTHER" id="PTHR43876">
    <property type="entry name" value="UBIQUINONE BIOSYNTHESIS MONOOXYGENASE COQ6, MITOCHONDRIAL"/>
    <property type="match status" value="1"/>
</dbReference>
<dbReference type="EMBL" id="LBNQ01000020">
    <property type="protein sequence ID" value="KKW68384.1"/>
    <property type="molecule type" value="Genomic_DNA"/>
</dbReference>
<dbReference type="Pfam" id="PF01494">
    <property type="entry name" value="FAD_binding_3"/>
    <property type="match status" value="1"/>
</dbReference>
<sequence>MPNTGYDVCIRGAGIVGRALALRLGQAKLRVALVDQSVATTRPEAARDVRAYALNHASRHLLQQMRCWPEAAAATAVRHMRVYGDAGGAVHFDGDARATSASAPQDGPDDALAWIVDVPALEDMLAAALRFQPSVDIVTTPVEAPLTALCEGRDSASRTAVGVQFDVHDYPQHAVATRVRASQPHQGTAYQWFHGPHILALLPLDGPEGDGFAVVWSTDAAIAAELVTLTPEAFIARMAETIATASARHPMPATMADLTGWTTIAPRVRWPLRLAQARQWAGQMPDSASSSWVLLGDAAHNVHPLAGSGLNLGLGDVAALSDALLGRPQWRSVADMRLLRNYARQRKSALLPYAVATDGLQWLFWQDRPALEALRNWGMRGFSASGPLKQWVMRLAMSGAQP</sequence>
<dbReference type="PRINTS" id="PR00420">
    <property type="entry name" value="RNGMNOXGNASE"/>
</dbReference>
<dbReference type="GO" id="GO:0071949">
    <property type="term" value="F:FAD binding"/>
    <property type="evidence" value="ECO:0007669"/>
    <property type="project" value="InterPro"/>
</dbReference>
<evidence type="ECO:0000259" key="1">
    <source>
        <dbReference type="Pfam" id="PF01494"/>
    </source>
</evidence>
<evidence type="ECO:0000313" key="2">
    <source>
        <dbReference type="EMBL" id="KKW68384.1"/>
    </source>
</evidence>
<protein>
    <recommendedName>
        <fullName evidence="1">FAD-binding domain-containing protein</fullName>
    </recommendedName>
</protein>
<dbReference type="PANTHER" id="PTHR43876:SF7">
    <property type="entry name" value="UBIQUINONE BIOSYNTHESIS MONOOXYGENASE COQ6, MITOCHONDRIAL"/>
    <property type="match status" value="1"/>
</dbReference>
<reference evidence="2 3" key="1">
    <citation type="submission" date="2015-05" db="EMBL/GenBank/DDBJ databases">
        <title>Draft genome sequence of Lampropedia sp. CT6, isolated from the microbial mat of a hot water spring, located at Manikaran, India.</title>
        <authorList>
            <person name="Tripathi C."/>
            <person name="Rani P."/>
            <person name="Mahato N.K."/>
            <person name="Lal R."/>
        </authorList>
    </citation>
    <scope>NUCLEOTIDE SEQUENCE [LARGE SCALE GENOMIC DNA]</scope>
    <source>
        <strain evidence="2 3">CT6</strain>
    </source>
</reference>
<name>A0A0U1Q0T6_9BURK</name>
<organism evidence="2 3">
    <name type="scientific">Lampropedia cohaerens</name>
    <dbReference type="NCBI Taxonomy" id="1610491"/>
    <lineage>
        <taxon>Bacteria</taxon>
        <taxon>Pseudomonadati</taxon>
        <taxon>Pseudomonadota</taxon>
        <taxon>Betaproteobacteria</taxon>
        <taxon>Burkholderiales</taxon>
        <taxon>Comamonadaceae</taxon>
        <taxon>Lampropedia</taxon>
    </lineage>
</organism>
<evidence type="ECO:0000313" key="3">
    <source>
        <dbReference type="Proteomes" id="UP000050580"/>
    </source>
</evidence>
<feature type="domain" description="FAD-binding" evidence="1">
    <location>
        <begin position="140"/>
        <end position="347"/>
    </location>
</feature>
<dbReference type="AlphaFoldDB" id="A0A0U1Q0T6"/>
<dbReference type="PATRIC" id="fig|1610491.3.peg.1262"/>
<dbReference type="Gene3D" id="3.30.9.10">
    <property type="entry name" value="D-Amino Acid Oxidase, subunit A, domain 2"/>
    <property type="match status" value="1"/>
</dbReference>